<keyword evidence="9 15" id="KW-0663">Pyridoxal phosphate</keyword>
<dbReference type="STRING" id="560819.SAMN05428998_101258"/>
<comment type="pathway">
    <text evidence="5">Amino-acid biosynthesis; L-leucine biosynthesis; L-leucine from 3-methyl-2-oxobutanoate: step 4/4.</text>
</comment>
<dbReference type="PANTHER" id="PTHR42743">
    <property type="entry name" value="AMINO-ACID AMINOTRANSFERASE"/>
    <property type="match status" value="1"/>
</dbReference>
<dbReference type="InterPro" id="IPR050571">
    <property type="entry name" value="Class-IV_PLP-Dep_Aminotrnsfr"/>
</dbReference>
<name>A0A1Y6B8F6_9PROT</name>
<comment type="pathway">
    <text evidence="4">Amino-acid biosynthesis; L-valine biosynthesis; L-valine from pyruvate: step 4/4.</text>
</comment>
<dbReference type="Proteomes" id="UP000192917">
    <property type="component" value="Unassembled WGS sequence"/>
</dbReference>
<comment type="cofactor">
    <cofactor evidence="1 15">
        <name>pyridoxal 5'-phosphate</name>
        <dbReference type="ChEBI" id="CHEBI:597326"/>
    </cofactor>
</comment>
<dbReference type="FunFam" id="3.20.10.10:FF:000002">
    <property type="entry name" value="D-alanine aminotransferase"/>
    <property type="match status" value="1"/>
</dbReference>
<evidence type="ECO:0000256" key="11">
    <source>
        <dbReference type="ARBA" id="ARBA00048212"/>
    </source>
</evidence>
<evidence type="ECO:0000256" key="1">
    <source>
        <dbReference type="ARBA" id="ARBA00001933"/>
    </source>
</evidence>
<dbReference type="InterPro" id="IPR043132">
    <property type="entry name" value="BCAT-like_C"/>
</dbReference>
<dbReference type="EC" id="2.6.1.42" evidence="7"/>
<evidence type="ECO:0000256" key="7">
    <source>
        <dbReference type="ARBA" id="ARBA00013053"/>
    </source>
</evidence>
<protein>
    <recommendedName>
        <fullName evidence="8">Probable branched-chain-amino-acid aminotransferase</fullName>
        <ecNumber evidence="7">2.6.1.42</ecNumber>
    </recommendedName>
</protein>
<evidence type="ECO:0000256" key="5">
    <source>
        <dbReference type="ARBA" id="ARBA00005072"/>
    </source>
</evidence>
<keyword evidence="10" id="KW-0100">Branched-chain amino acid biosynthesis</keyword>
<evidence type="ECO:0000256" key="4">
    <source>
        <dbReference type="ARBA" id="ARBA00004931"/>
    </source>
</evidence>
<evidence type="ECO:0000256" key="10">
    <source>
        <dbReference type="ARBA" id="ARBA00023304"/>
    </source>
</evidence>
<keyword evidence="10" id="KW-0028">Amino-acid biosynthesis</keyword>
<accession>A0A1Y6B8F6</accession>
<dbReference type="InterPro" id="IPR043131">
    <property type="entry name" value="BCAT-like_N"/>
</dbReference>
<dbReference type="NCBIfam" id="NF005209">
    <property type="entry name" value="PRK06680.1"/>
    <property type="match status" value="1"/>
</dbReference>
<evidence type="ECO:0000256" key="15">
    <source>
        <dbReference type="RuleBase" id="RU004516"/>
    </source>
</evidence>
<comment type="function">
    <text evidence="2">Acts on leucine, isoleucine and valine.</text>
</comment>
<dbReference type="PANTHER" id="PTHR42743:SF11">
    <property type="entry name" value="AMINODEOXYCHORISMATE LYASE"/>
    <property type="match status" value="1"/>
</dbReference>
<dbReference type="RefSeq" id="WP_085120614.1">
    <property type="nucleotide sequence ID" value="NZ_FWZX01000001.1"/>
</dbReference>
<comment type="catalytic activity">
    <reaction evidence="12">
        <text>L-isoleucine + 2-oxoglutarate = (S)-3-methyl-2-oxopentanoate + L-glutamate</text>
        <dbReference type="Rhea" id="RHEA:24801"/>
        <dbReference type="ChEBI" id="CHEBI:16810"/>
        <dbReference type="ChEBI" id="CHEBI:29985"/>
        <dbReference type="ChEBI" id="CHEBI:35146"/>
        <dbReference type="ChEBI" id="CHEBI:58045"/>
        <dbReference type="EC" id="2.6.1.42"/>
    </reaction>
</comment>
<organism evidence="16 17">
    <name type="scientific">Tistlia consotensis USBA 355</name>
    <dbReference type="NCBI Taxonomy" id="560819"/>
    <lineage>
        <taxon>Bacteria</taxon>
        <taxon>Pseudomonadati</taxon>
        <taxon>Pseudomonadota</taxon>
        <taxon>Alphaproteobacteria</taxon>
        <taxon>Rhodospirillales</taxon>
        <taxon>Rhodovibrionaceae</taxon>
        <taxon>Tistlia</taxon>
    </lineage>
</organism>
<evidence type="ECO:0000256" key="14">
    <source>
        <dbReference type="RuleBase" id="RU004106"/>
    </source>
</evidence>
<dbReference type="EMBL" id="FWZX01000001">
    <property type="protein sequence ID" value="SME89832.1"/>
    <property type="molecule type" value="Genomic_DNA"/>
</dbReference>
<proteinExistence type="inferred from homology"/>
<comment type="pathway">
    <text evidence="3">Amino-acid biosynthesis; L-isoleucine biosynthesis; L-isoleucine from 2-oxobutanoate: step 4/4.</text>
</comment>
<evidence type="ECO:0000256" key="8">
    <source>
        <dbReference type="ARBA" id="ARBA00014472"/>
    </source>
</evidence>
<evidence type="ECO:0000256" key="3">
    <source>
        <dbReference type="ARBA" id="ARBA00004824"/>
    </source>
</evidence>
<dbReference type="PROSITE" id="PS00770">
    <property type="entry name" value="AA_TRANSFER_CLASS_4"/>
    <property type="match status" value="1"/>
</dbReference>
<comment type="similarity">
    <text evidence="6 14">Belongs to the class-IV pyridoxal-phosphate-dependent aminotransferase family.</text>
</comment>
<dbReference type="GO" id="GO:0008652">
    <property type="term" value="P:amino acid biosynthetic process"/>
    <property type="evidence" value="ECO:0007669"/>
    <property type="project" value="UniProtKB-ARBA"/>
</dbReference>
<dbReference type="InterPro" id="IPR018300">
    <property type="entry name" value="Aminotrans_IV_CS"/>
</dbReference>
<dbReference type="Pfam" id="PF01063">
    <property type="entry name" value="Aminotran_4"/>
    <property type="match status" value="1"/>
</dbReference>
<dbReference type="GO" id="GO:0009082">
    <property type="term" value="P:branched-chain amino acid biosynthetic process"/>
    <property type="evidence" value="ECO:0007669"/>
    <property type="project" value="UniProtKB-KW"/>
</dbReference>
<dbReference type="GO" id="GO:0005829">
    <property type="term" value="C:cytosol"/>
    <property type="evidence" value="ECO:0007669"/>
    <property type="project" value="TreeGrafter"/>
</dbReference>
<sequence length="285" mass="31309">MRQVYVNGRYLPEGEATVSVFDRGFLFADAVYEVTAVLDGKLVDFAGHLARLRRSLKELGMALELSDEELLAIHRELVRLNGIDEGLIYLQITRGNAGDRDFLFPDPATPKTVVLFTQKKKLLDSPLAARGQRIVTVEDLRWRRCDIKTVQLLYPSMIKELAKKQGADDAWMVRDGLVTEGSSNNAYIVTAEGAIVTRDLSSDILHGITRKAVLDCAADLEMTVEERPFTVEEAKAAKEAFSTSASGFVNPVVEIDGATIGSGKPGPVAARLRQIYLEKSRAAAI</sequence>
<dbReference type="AlphaFoldDB" id="A0A1Y6B8F6"/>
<dbReference type="Gene3D" id="3.20.10.10">
    <property type="entry name" value="D-amino Acid Aminotransferase, subunit A, domain 2"/>
    <property type="match status" value="1"/>
</dbReference>
<evidence type="ECO:0000313" key="17">
    <source>
        <dbReference type="Proteomes" id="UP000192917"/>
    </source>
</evidence>
<evidence type="ECO:0000256" key="12">
    <source>
        <dbReference type="ARBA" id="ARBA00048798"/>
    </source>
</evidence>
<evidence type="ECO:0000313" key="16">
    <source>
        <dbReference type="EMBL" id="SME89832.1"/>
    </source>
</evidence>
<gene>
    <name evidence="16" type="ORF">SAMN05428998_101258</name>
</gene>
<evidence type="ECO:0000256" key="6">
    <source>
        <dbReference type="ARBA" id="ARBA00009320"/>
    </source>
</evidence>
<evidence type="ECO:0000256" key="2">
    <source>
        <dbReference type="ARBA" id="ARBA00003109"/>
    </source>
</evidence>
<evidence type="ECO:0000256" key="13">
    <source>
        <dbReference type="ARBA" id="ARBA00049229"/>
    </source>
</evidence>
<dbReference type="SUPFAM" id="SSF56752">
    <property type="entry name" value="D-aminoacid aminotransferase-like PLP-dependent enzymes"/>
    <property type="match status" value="1"/>
</dbReference>
<dbReference type="GO" id="GO:0004084">
    <property type="term" value="F:branched-chain-amino-acid transaminase activity"/>
    <property type="evidence" value="ECO:0007669"/>
    <property type="project" value="UniProtKB-EC"/>
</dbReference>
<dbReference type="InterPro" id="IPR001544">
    <property type="entry name" value="Aminotrans_IV"/>
</dbReference>
<reference evidence="16 17" key="1">
    <citation type="submission" date="2017-04" db="EMBL/GenBank/DDBJ databases">
        <authorList>
            <person name="Afonso C.L."/>
            <person name="Miller P.J."/>
            <person name="Scott M.A."/>
            <person name="Spackman E."/>
            <person name="Goraichik I."/>
            <person name="Dimitrov K.M."/>
            <person name="Suarez D.L."/>
            <person name="Swayne D.E."/>
        </authorList>
    </citation>
    <scope>NUCLEOTIDE SEQUENCE [LARGE SCALE GENOMIC DNA]</scope>
    <source>
        <strain evidence="16 17">USBA 355</strain>
    </source>
</reference>
<comment type="catalytic activity">
    <reaction evidence="13">
        <text>L-leucine + 2-oxoglutarate = 4-methyl-2-oxopentanoate + L-glutamate</text>
        <dbReference type="Rhea" id="RHEA:18321"/>
        <dbReference type="ChEBI" id="CHEBI:16810"/>
        <dbReference type="ChEBI" id="CHEBI:17865"/>
        <dbReference type="ChEBI" id="CHEBI:29985"/>
        <dbReference type="ChEBI" id="CHEBI:57427"/>
        <dbReference type="EC" id="2.6.1.42"/>
    </reaction>
</comment>
<keyword evidence="17" id="KW-1185">Reference proteome</keyword>
<dbReference type="CDD" id="cd01558">
    <property type="entry name" value="D-AAT_like"/>
    <property type="match status" value="1"/>
</dbReference>
<evidence type="ECO:0000256" key="9">
    <source>
        <dbReference type="ARBA" id="ARBA00022898"/>
    </source>
</evidence>
<dbReference type="Gene3D" id="3.30.470.10">
    <property type="match status" value="1"/>
</dbReference>
<comment type="catalytic activity">
    <reaction evidence="11">
        <text>L-valine + 2-oxoglutarate = 3-methyl-2-oxobutanoate + L-glutamate</text>
        <dbReference type="Rhea" id="RHEA:24813"/>
        <dbReference type="ChEBI" id="CHEBI:11851"/>
        <dbReference type="ChEBI" id="CHEBI:16810"/>
        <dbReference type="ChEBI" id="CHEBI:29985"/>
        <dbReference type="ChEBI" id="CHEBI:57762"/>
        <dbReference type="EC" id="2.6.1.42"/>
    </reaction>
</comment>
<dbReference type="InterPro" id="IPR036038">
    <property type="entry name" value="Aminotransferase-like"/>
</dbReference>